<name>A0A166LKB7_9AGAM</name>
<keyword evidence="2" id="KW-1185">Reference proteome</keyword>
<sequence>MAYHIVDVRHRPGKGNVAADSLSRMFEGVPVEEGQGHEWTVSEDWEAASGLTHDLFAIQSPTDEPLTKHSSPGTSTEEQQHLLTRFEKEPLFTSILRALFELDQGTDERERRKAAHRAREYMVEAGKLWRVADGRRPRAKARMEVVTQEEMTELAREEHERGGHWKRDMVKMALADQYTSTRVDQAIVRGI</sequence>
<dbReference type="AlphaFoldDB" id="A0A166LKB7"/>
<gene>
    <name evidence="1" type="ORF">FIBSPDRAFT_737989</name>
</gene>
<dbReference type="Proteomes" id="UP000076532">
    <property type="component" value="Unassembled WGS sequence"/>
</dbReference>
<dbReference type="OrthoDB" id="3234307at2759"/>
<protein>
    <submittedName>
        <fullName evidence="1">Uncharacterized protein</fullName>
    </submittedName>
</protein>
<organism evidence="1 2">
    <name type="scientific">Athelia psychrophila</name>
    <dbReference type="NCBI Taxonomy" id="1759441"/>
    <lineage>
        <taxon>Eukaryota</taxon>
        <taxon>Fungi</taxon>
        <taxon>Dikarya</taxon>
        <taxon>Basidiomycota</taxon>
        <taxon>Agaricomycotina</taxon>
        <taxon>Agaricomycetes</taxon>
        <taxon>Agaricomycetidae</taxon>
        <taxon>Atheliales</taxon>
        <taxon>Atheliaceae</taxon>
        <taxon>Athelia</taxon>
    </lineage>
</organism>
<dbReference type="EMBL" id="KV417535">
    <property type="protein sequence ID" value="KZP23048.1"/>
    <property type="molecule type" value="Genomic_DNA"/>
</dbReference>
<evidence type="ECO:0000313" key="1">
    <source>
        <dbReference type="EMBL" id="KZP23048.1"/>
    </source>
</evidence>
<accession>A0A166LKB7</accession>
<proteinExistence type="predicted"/>
<dbReference type="STRING" id="436010.A0A166LKB7"/>
<evidence type="ECO:0000313" key="2">
    <source>
        <dbReference type="Proteomes" id="UP000076532"/>
    </source>
</evidence>
<reference evidence="1 2" key="1">
    <citation type="journal article" date="2016" name="Mol. Biol. Evol.">
        <title>Comparative Genomics of Early-Diverging Mushroom-Forming Fungi Provides Insights into the Origins of Lignocellulose Decay Capabilities.</title>
        <authorList>
            <person name="Nagy L.G."/>
            <person name="Riley R."/>
            <person name="Tritt A."/>
            <person name="Adam C."/>
            <person name="Daum C."/>
            <person name="Floudas D."/>
            <person name="Sun H."/>
            <person name="Yadav J.S."/>
            <person name="Pangilinan J."/>
            <person name="Larsson K.H."/>
            <person name="Matsuura K."/>
            <person name="Barry K."/>
            <person name="Labutti K."/>
            <person name="Kuo R."/>
            <person name="Ohm R.A."/>
            <person name="Bhattacharya S.S."/>
            <person name="Shirouzu T."/>
            <person name="Yoshinaga Y."/>
            <person name="Martin F.M."/>
            <person name="Grigoriev I.V."/>
            <person name="Hibbett D.S."/>
        </authorList>
    </citation>
    <scope>NUCLEOTIDE SEQUENCE [LARGE SCALE GENOMIC DNA]</scope>
    <source>
        <strain evidence="1 2">CBS 109695</strain>
    </source>
</reference>
<feature type="non-terminal residue" evidence="1">
    <location>
        <position position="191"/>
    </location>
</feature>